<reference evidence="1 2" key="1">
    <citation type="journal article" date="2015" name="Proc. Natl. Acad. Sci. U.S.A.">
        <title>The resurrection genome of Boea hygrometrica: A blueprint for survival of dehydration.</title>
        <authorList>
            <person name="Xiao L."/>
            <person name="Yang G."/>
            <person name="Zhang L."/>
            <person name="Yang X."/>
            <person name="Zhao S."/>
            <person name="Ji Z."/>
            <person name="Zhou Q."/>
            <person name="Hu M."/>
            <person name="Wang Y."/>
            <person name="Chen M."/>
            <person name="Xu Y."/>
            <person name="Jin H."/>
            <person name="Xiao X."/>
            <person name="Hu G."/>
            <person name="Bao F."/>
            <person name="Hu Y."/>
            <person name="Wan P."/>
            <person name="Li L."/>
            <person name="Deng X."/>
            <person name="Kuang T."/>
            <person name="Xiang C."/>
            <person name="Zhu J.K."/>
            <person name="Oliver M.J."/>
            <person name="He Y."/>
        </authorList>
    </citation>
    <scope>NUCLEOTIDE SEQUENCE [LARGE SCALE GENOMIC DNA]</scope>
    <source>
        <strain evidence="2">cv. XS01</strain>
    </source>
</reference>
<gene>
    <name evidence="1" type="ORF">F511_33573</name>
</gene>
<organism evidence="1 2">
    <name type="scientific">Dorcoceras hygrometricum</name>
    <dbReference type="NCBI Taxonomy" id="472368"/>
    <lineage>
        <taxon>Eukaryota</taxon>
        <taxon>Viridiplantae</taxon>
        <taxon>Streptophyta</taxon>
        <taxon>Embryophyta</taxon>
        <taxon>Tracheophyta</taxon>
        <taxon>Spermatophyta</taxon>
        <taxon>Magnoliopsida</taxon>
        <taxon>eudicotyledons</taxon>
        <taxon>Gunneridae</taxon>
        <taxon>Pentapetalae</taxon>
        <taxon>asterids</taxon>
        <taxon>lamiids</taxon>
        <taxon>Lamiales</taxon>
        <taxon>Gesneriaceae</taxon>
        <taxon>Didymocarpoideae</taxon>
        <taxon>Trichosporeae</taxon>
        <taxon>Loxocarpinae</taxon>
        <taxon>Dorcoceras</taxon>
    </lineage>
</organism>
<evidence type="ECO:0000313" key="2">
    <source>
        <dbReference type="Proteomes" id="UP000250235"/>
    </source>
</evidence>
<dbReference type="EMBL" id="KV016284">
    <property type="protein sequence ID" value="KZV19832.1"/>
    <property type="molecule type" value="Genomic_DNA"/>
</dbReference>
<keyword evidence="2" id="KW-1185">Reference proteome</keyword>
<protein>
    <submittedName>
        <fullName evidence="1">Uncharacterized protein</fullName>
    </submittedName>
</protein>
<accession>A0A2Z7AFI0</accession>
<name>A0A2Z7AFI0_9LAMI</name>
<dbReference type="AlphaFoldDB" id="A0A2Z7AFI0"/>
<proteinExistence type="predicted"/>
<sequence length="169" mass="18896">MAPTDHATRPITLAYQFPHNYQLWYQLRAFSSAHRVILTNTFSPSCTSPSSYNKDDTFNSSGTIRDLEIYTVPQNGFSIPRSDLIVTNGSGCSIQLRLLEQPTLVNPALKGQPSLQRSVTPEDASRFRYYLTDISSERCTRLDHTTVAAAQLTCPAQVTQHSVYRPANI</sequence>
<evidence type="ECO:0000313" key="1">
    <source>
        <dbReference type="EMBL" id="KZV19832.1"/>
    </source>
</evidence>
<dbReference type="Proteomes" id="UP000250235">
    <property type="component" value="Unassembled WGS sequence"/>
</dbReference>